<evidence type="ECO:0000256" key="1">
    <source>
        <dbReference type="ARBA" id="ARBA00004479"/>
    </source>
</evidence>
<keyword evidence="2" id="KW-0472">Membrane</keyword>
<feature type="region of interest" description="Disordered" evidence="6">
    <location>
        <begin position="591"/>
        <end position="621"/>
    </location>
</feature>
<dbReference type="InterPro" id="IPR051275">
    <property type="entry name" value="Cell_adhesion_signaling"/>
</dbReference>
<feature type="domain" description="Ig-like" evidence="7">
    <location>
        <begin position="811"/>
        <end position="916"/>
    </location>
</feature>
<dbReference type="SMART" id="SM00409">
    <property type="entry name" value="IG"/>
    <property type="match status" value="3"/>
</dbReference>
<dbReference type="SMART" id="SM00408">
    <property type="entry name" value="IGc2"/>
    <property type="match status" value="3"/>
</dbReference>
<dbReference type="OrthoDB" id="434092at2759"/>
<reference evidence="8 9" key="1">
    <citation type="submission" date="2020-04" db="EMBL/GenBank/DDBJ databases">
        <authorList>
            <person name="Wallbank WR R."/>
            <person name="Pardo Diaz C."/>
            <person name="Kozak K."/>
            <person name="Martin S."/>
            <person name="Jiggins C."/>
            <person name="Moest M."/>
            <person name="Warren A I."/>
            <person name="Byers J.R.P. K."/>
            <person name="Montejo-Kovacevich G."/>
            <person name="Yen C E."/>
        </authorList>
    </citation>
    <scope>NUCLEOTIDE SEQUENCE [LARGE SCALE GENOMIC DNA]</scope>
</reference>
<comment type="caution">
    <text evidence="8">The sequence shown here is derived from an EMBL/GenBank/DDBJ whole genome shotgun (WGS) entry which is preliminary data.</text>
</comment>
<comment type="subcellular location">
    <subcellularLocation>
        <location evidence="1">Membrane</location>
        <topology evidence="1">Single-pass type I membrane protein</topology>
    </subcellularLocation>
</comment>
<dbReference type="PROSITE" id="PS50835">
    <property type="entry name" value="IG_LIKE"/>
    <property type="match status" value="3"/>
</dbReference>
<dbReference type="Gene3D" id="2.60.40.10">
    <property type="entry name" value="Immunoglobulins"/>
    <property type="match status" value="3"/>
</dbReference>
<evidence type="ECO:0000256" key="4">
    <source>
        <dbReference type="ARBA" id="ARBA00023180"/>
    </source>
</evidence>
<keyword evidence="4" id="KW-0325">Glycoprotein</keyword>
<dbReference type="Pfam" id="PF13927">
    <property type="entry name" value="Ig_3"/>
    <property type="match status" value="1"/>
</dbReference>
<evidence type="ECO:0000259" key="7">
    <source>
        <dbReference type="PROSITE" id="PS50835"/>
    </source>
</evidence>
<protein>
    <recommendedName>
        <fullName evidence="7">Ig-like domain-containing protein</fullName>
    </recommendedName>
</protein>
<dbReference type="GO" id="GO:0005886">
    <property type="term" value="C:plasma membrane"/>
    <property type="evidence" value="ECO:0007669"/>
    <property type="project" value="TreeGrafter"/>
</dbReference>
<dbReference type="InterPro" id="IPR007110">
    <property type="entry name" value="Ig-like_dom"/>
</dbReference>
<feature type="region of interest" description="Disordered" evidence="6">
    <location>
        <begin position="679"/>
        <end position="703"/>
    </location>
</feature>
<evidence type="ECO:0000256" key="3">
    <source>
        <dbReference type="ARBA" id="ARBA00023157"/>
    </source>
</evidence>
<keyword evidence="3" id="KW-1015">Disulfide bond</keyword>
<dbReference type="SUPFAM" id="SSF48726">
    <property type="entry name" value="Immunoglobulin"/>
    <property type="match status" value="3"/>
</dbReference>
<organism evidence="8 9">
    <name type="scientific">Arctia plantaginis</name>
    <name type="common">Wood tiger moth</name>
    <name type="synonym">Phalaena plantaginis</name>
    <dbReference type="NCBI Taxonomy" id="874455"/>
    <lineage>
        <taxon>Eukaryota</taxon>
        <taxon>Metazoa</taxon>
        <taxon>Ecdysozoa</taxon>
        <taxon>Arthropoda</taxon>
        <taxon>Hexapoda</taxon>
        <taxon>Insecta</taxon>
        <taxon>Pterygota</taxon>
        <taxon>Neoptera</taxon>
        <taxon>Endopterygota</taxon>
        <taxon>Lepidoptera</taxon>
        <taxon>Glossata</taxon>
        <taxon>Ditrysia</taxon>
        <taxon>Noctuoidea</taxon>
        <taxon>Erebidae</taxon>
        <taxon>Arctiinae</taxon>
        <taxon>Arctia</taxon>
    </lineage>
</organism>
<dbReference type="InterPro" id="IPR003599">
    <property type="entry name" value="Ig_sub"/>
</dbReference>
<evidence type="ECO:0000313" key="8">
    <source>
        <dbReference type="EMBL" id="CAB3241631.1"/>
    </source>
</evidence>
<feature type="domain" description="Ig-like" evidence="7">
    <location>
        <begin position="711"/>
        <end position="799"/>
    </location>
</feature>
<dbReference type="InterPro" id="IPR003598">
    <property type="entry name" value="Ig_sub2"/>
</dbReference>
<feature type="compositionally biased region" description="Polar residues" evidence="6">
    <location>
        <begin position="264"/>
        <end position="276"/>
    </location>
</feature>
<dbReference type="CDD" id="cd00096">
    <property type="entry name" value="Ig"/>
    <property type="match status" value="1"/>
</dbReference>
<dbReference type="EMBL" id="CADEBD010000310">
    <property type="protein sequence ID" value="CAB3241631.1"/>
    <property type="molecule type" value="Genomic_DNA"/>
</dbReference>
<dbReference type="AlphaFoldDB" id="A0A8S1A9W0"/>
<feature type="region of interest" description="Disordered" evidence="6">
    <location>
        <begin position="748"/>
        <end position="768"/>
    </location>
</feature>
<accession>A0A8S1A9W0</accession>
<feature type="compositionally biased region" description="Polar residues" evidence="6">
    <location>
        <begin position="289"/>
        <end position="306"/>
    </location>
</feature>
<dbReference type="GO" id="GO:0050839">
    <property type="term" value="F:cell adhesion molecule binding"/>
    <property type="evidence" value="ECO:0007669"/>
    <property type="project" value="TreeGrafter"/>
</dbReference>
<feature type="compositionally biased region" description="Low complexity" evidence="6">
    <location>
        <begin position="595"/>
        <end position="607"/>
    </location>
</feature>
<dbReference type="Pfam" id="PF08205">
    <property type="entry name" value="C2-set_2"/>
    <property type="match status" value="1"/>
</dbReference>
<evidence type="ECO:0000256" key="5">
    <source>
        <dbReference type="ARBA" id="ARBA00023319"/>
    </source>
</evidence>
<sequence>MQINIEGAAVDAAMCVCTGGGIVGSGWARRHLTGASELARLRQSAVGCVPLVSWTSHNEKYNVFSLCEHNRSQCHSSYCVALSTPEGCEVTTHSFIVSAVKYYVYCVFVTPLAVLRSAPRHRCSVRGDERCVRAVGEAAPRSLSRSRTLAPPLPVPLAPSLLSRAVSMAARPLRRARSPRAPISTFLYFSFLTGFPFAFSSDWSSTDVPAPVDAAELVRDAPLYPVLRDEHNSPGSNIFTDVSPNNNIDTEIIPDNDPAPAISSDANSTPDNSVAPGTNILPDNHLAPDTTSDAAETEHATNVQNNEETRVKRSAGQEHDRTHKSTSSSERRVKTGDTILNIRGAVRDAIGDAGAAPGPRASSRLDTFVIRPSQAQHAPRSPPRQESRHQHTPPQATKLERELLVEAHSVARISCEISNGSDVRWYKDGESLNLPATPPSTASAASAGGEGVWLDNGTLVVGRATRGDAAAWRCTHKDEKGNTVSGKPTRLLIYEPVRSVYLAVDGRRLDAGNTWVPVRDKTELEVRCVAEGGVPPPDLTWRLLALEPALDHRPYLRIHHTNYSIEGVSVSHAVVTAARELHNATLMCEARQRTPARSSAPAASPASPSQPAPSAPKSASLNGPLHVMAAKLEIHVTYEDVFHHHLRQKSQHQKSQCLQAIYNTWLWCNFLKDWNTGGSSSQPTVAPPLPASEVHSQSSPVTAVARSGNPPSFVISRWPGFGVSLSAGGAAALRCDVDANPPARAWWLRDDANPTSSPPPLEAGDEAARGSATLRWAALRGSHAGWYRCRATWLDTEYSSIGYYLNVISAPEEITETVTETEQEEEEPDHQKVEVPLGGNVQLHCPKDGLPSSGTVGCWWRRVVGNSSESWAPAGSHHAHGVLGIKDALYQEGGEYRCVGARGPDLMRLRELKRVTLKVTGGATATALSATPWRGGWRLECGACGRGVRVLWLRGGGAGGALPAALAPDLPQHCWRAVLHVAEPDEVWCVAAAPAGGAVAVFPRRAAPVSPAPARHTVRALHNASCALRHRSYLLLLINVYLFIKCDISYSMRY</sequence>
<evidence type="ECO:0000256" key="6">
    <source>
        <dbReference type="SAM" id="MobiDB-lite"/>
    </source>
</evidence>
<dbReference type="InterPro" id="IPR013783">
    <property type="entry name" value="Ig-like_fold"/>
</dbReference>
<feature type="domain" description="Ig-like" evidence="7">
    <location>
        <begin position="394"/>
        <end position="485"/>
    </location>
</feature>
<gene>
    <name evidence="8" type="ORF">APLA_LOCUS9557</name>
</gene>
<dbReference type="InterPro" id="IPR013162">
    <property type="entry name" value="CD80_C2-set"/>
</dbReference>
<dbReference type="GO" id="GO:0098609">
    <property type="term" value="P:cell-cell adhesion"/>
    <property type="evidence" value="ECO:0007669"/>
    <property type="project" value="TreeGrafter"/>
</dbReference>
<evidence type="ECO:0000313" key="9">
    <source>
        <dbReference type="Proteomes" id="UP000494256"/>
    </source>
</evidence>
<name>A0A8S1A9W0_ARCPL</name>
<keyword evidence="5" id="KW-0393">Immunoglobulin domain</keyword>
<feature type="compositionally biased region" description="Basic and acidic residues" evidence="6">
    <location>
        <begin position="307"/>
        <end position="335"/>
    </location>
</feature>
<dbReference type="Proteomes" id="UP000494256">
    <property type="component" value="Unassembled WGS sequence"/>
</dbReference>
<dbReference type="PANTHER" id="PTHR11640:SF155">
    <property type="entry name" value="IG-LIKE DOMAIN-CONTAINING PROTEIN"/>
    <property type="match status" value="1"/>
</dbReference>
<proteinExistence type="predicted"/>
<feature type="region of interest" description="Disordered" evidence="6">
    <location>
        <begin position="229"/>
        <end position="340"/>
    </location>
</feature>
<dbReference type="PANTHER" id="PTHR11640">
    <property type="entry name" value="NEPHRIN"/>
    <property type="match status" value="1"/>
</dbReference>
<dbReference type="GO" id="GO:0005911">
    <property type="term" value="C:cell-cell junction"/>
    <property type="evidence" value="ECO:0007669"/>
    <property type="project" value="TreeGrafter"/>
</dbReference>
<feature type="region of interest" description="Disordered" evidence="6">
    <location>
        <begin position="373"/>
        <end position="395"/>
    </location>
</feature>
<evidence type="ECO:0000256" key="2">
    <source>
        <dbReference type="ARBA" id="ARBA00023136"/>
    </source>
</evidence>
<feature type="compositionally biased region" description="Polar residues" evidence="6">
    <location>
        <begin position="233"/>
        <end position="249"/>
    </location>
</feature>
<dbReference type="InterPro" id="IPR036179">
    <property type="entry name" value="Ig-like_dom_sf"/>
</dbReference>